<keyword evidence="2" id="KW-1185">Reference proteome</keyword>
<dbReference type="SUPFAM" id="SSF53335">
    <property type="entry name" value="S-adenosyl-L-methionine-dependent methyltransferases"/>
    <property type="match status" value="1"/>
</dbReference>
<accession>A0ABV4K5E1</accession>
<dbReference type="InterPro" id="IPR029063">
    <property type="entry name" value="SAM-dependent_MTases_sf"/>
</dbReference>
<organism evidence="1 2">
    <name type="scientific">Pseudodesulfovibrio karagichevae</name>
    <dbReference type="NCBI Taxonomy" id="3239305"/>
    <lineage>
        <taxon>Bacteria</taxon>
        <taxon>Pseudomonadati</taxon>
        <taxon>Thermodesulfobacteriota</taxon>
        <taxon>Desulfovibrionia</taxon>
        <taxon>Desulfovibrionales</taxon>
        <taxon>Desulfovibrionaceae</taxon>
    </lineage>
</organism>
<protein>
    <submittedName>
        <fullName evidence="1">Methyltransferase domain-containing protein</fullName>
    </submittedName>
</protein>
<comment type="caution">
    <text evidence="1">The sequence shown here is derived from an EMBL/GenBank/DDBJ whole genome shotgun (WGS) entry which is preliminary data.</text>
</comment>
<dbReference type="Proteomes" id="UP001568698">
    <property type="component" value="Unassembled WGS sequence"/>
</dbReference>
<evidence type="ECO:0000313" key="1">
    <source>
        <dbReference type="EMBL" id="MEZ7198141.1"/>
    </source>
</evidence>
<keyword evidence="1" id="KW-0808">Transferase</keyword>
<dbReference type="PANTHER" id="PTHR43861">
    <property type="entry name" value="TRANS-ACONITATE 2-METHYLTRANSFERASE-RELATED"/>
    <property type="match status" value="1"/>
</dbReference>
<proteinExistence type="predicted"/>
<keyword evidence="1" id="KW-0489">Methyltransferase</keyword>
<dbReference type="RefSeq" id="WP_371387639.1">
    <property type="nucleotide sequence ID" value="NZ_JBGLYH010000054.1"/>
</dbReference>
<dbReference type="Pfam" id="PF13489">
    <property type="entry name" value="Methyltransf_23"/>
    <property type="match status" value="1"/>
</dbReference>
<dbReference type="Gene3D" id="3.40.50.150">
    <property type="entry name" value="Vaccinia Virus protein VP39"/>
    <property type="match status" value="1"/>
</dbReference>
<dbReference type="GO" id="GO:0032259">
    <property type="term" value="P:methylation"/>
    <property type="evidence" value="ECO:0007669"/>
    <property type="project" value="UniProtKB-KW"/>
</dbReference>
<gene>
    <name evidence="1" type="ORF">AB6M95_15405</name>
</gene>
<name>A0ABV4K5E1_9BACT</name>
<reference evidence="1 2" key="1">
    <citation type="submission" date="2024-08" db="EMBL/GenBank/DDBJ databases">
        <title>Sulfate-reducing bacteria isolated from formation water of the oil field in Kazakhstan and description of Pseudodesulfovibrio sp.</title>
        <authorList>
            <person name="Bidzhieva S.K."/>
            <person name="Tourova T.P."/>
            <person name="Grouzdev D.S."/>
            <person name="Beletsky A.V."/>
            <person name="Sokolova D.S."/>
            <person name="Samigullina S.R."/>
            <person name="Poltaraus A.B."/>
            <person name="Avtukh A.N."/>
            <person name="Tereshina V.M."/>
            <person name="Zhaparov N.S."/>
            <person name="Mardanov A.V."/>
            <person name="Nazina T.N."/>
        </authorList>
    </citation>
    <scope>NUCLEOTIDE SEQUENCE [LARGE SCALE GENOMIC DNA]</scope>
    <source>
        <strain evidence="1 2">9FUS</strain>
    </source>
</reference>
<dbReference type="EMBL" id="JBGLYH010000054">
    <property type="protein sequence ID" value="MEZ7198141.1"/>
    <property type="molecule type" value="Genomic_DNA"/>
</dbReference>
<evidence type="ECO:0000313" key="2">
    <source>
        <dbReference type="Proteomes" id="UP001568698"/>
    </source>
</evidence>
<dbReference type="GO" id="GO:0008168">
    <property type="term" value="F:methyltransferase activity"/>
    <property type="evidence" value="ECO:0007669"/>
    <property type="project" value="UniProtKB-KW"/>
</dbReference>
<sequence>MLTKKVWKHINLERLNRTIAWRREVHEEVKVDGVRARYSGARTVCPVCGGEDTEELAVIFSLPYRECRNCGHAFCGVAVDPDYIAEIYSGETNYLREYADMDMYLRRVEEIAEPKVAYVASLCGDRRGLWVDVGCGCGHTLYAAKQHGWSTLGIEPGFAAMETLNGLGIEIIDAFVDESNASALIRNPDVLSFFGVLEHLEDPGAILRAVSGAITPETKVVIQVPRHPSLSSFCCVCMPDITVRHMIPPQHLHIFSEESLGIILGDAGLEIEHVWAFGQDFYELLSCVSMPNDIETSRWPRSLMGCVNDVQRVLDEHGLSDNMIVTATKRRDG</sequence>